<dbReference type="PRINTS" id="PR00368">
    <property type="entry name" value="FADPNR"/>
</dbReference>
<comment type="similarity">
    <text evidence="1">Belongs to the NADH dehydrogenase family.</text>
</comment>
<sequence>MNTIKANKKHIVVAGGGFAGLNFIRHLYNSNYYDITLIDKNNYNYFTPLLYQVATSFLEPSSISYPFRKLFRNKGIYFRMATVTSIDTATNSVYLHDGAVLTYDILVLAAGSKTNFFGNEVIQRNAFSLKGIDDALLMRNELIKVLEKASVETDPAERKRLLTVVIAGGGPTGVEVAGMLAEFKQYIFGKDYPELQSIGTEIHVVDGAPNLLQPMSDQSHADALKRLTKMGVHVKLSTRVDSFENDKVHLSDGSIIEAKTLIWAAGVIANTFDGISISSINKGNRMITDDYNRVQGYDNVYAVGDISIQFGDAAYPQGHPQLAQPAIQQGTQLAKNLKRLAEGKPMKPFDYFDRGEMAIIGRNYAVADLFKHKLHFGGLPGLLSWLFIHLISLVNYNNKIKTLYGWTIAYLTKDQFLRMIFHSEDREREAAKGTDRKKMTFDESLKSYSVATISLLLNFQLLSK</sequence>
<dbReference type="PANTHER" id="PTHR43706">
    <property type="entry name" value="NADH DEHYDROGENASE"/>
    <property type="match status" value="1"/>
</dbReference>
<keyword evidence="6" id="KW-0520">NAD</keyword>
<keyword evidence="3" id="KW-0285">Flavoprotein</keyword>
<keyword evidence="8" id="KW-1133">Transmembrane helix</keyword>
<dbReference type="InterPro" id="IPR036188">
    <property type="entry name" value="FAD/NAD-bd_sf"/>
</dbReference>
<dbReference type="EMBL" id="SZQL01000018">
    <property type="protein sequence ID" value="TKK65839.1"/>
    <property type="molecule type" value="Genomic_DNA"/>
</dbReference>
<name>A0A4U3KVH8_9BACT</name>
<accession>A0A4U3KVH8</accession>
<evidence type="ECO:0000313" key="11">
    <source>
        <dbReference type="Proteomes" id="UP000305848"/>
    </source>
</evidence>
<dbReference type="InterPro" id="IPR045024">
    <property type="entry name" value="NDH-2"/>
</dbReference>
<evidence type="ECO:0000256" key="7">
    <source>
        <dbReference type="ARBA" id="ARBA00047599"/>
    </source>
</evidence>
<protein>
    <recommendedName>
        <fullName evidence="2">NADH:ubiquinone reductase (non-electrogenic)</fullName>
        <ecNumber evidence="2">1.6.5.9</ecNumber>
    </recommendedName>
</protein>
<dbReference type="Pfam" id="PF07992">
    <property type="entry name" value="Pyr_redox_2"/>
    <property type="match status" value="1"/>
</dbReference>
<keyword evidence="11" id="KW-1185">Reference proteome</keyword>
<evidence type="ECO:0000259" key="9">
    <source>
        <dbReference type="Pfam" id="PF07992"/>
    </source>
</evidence>
<feature type="domain" description="FAD/NAD(P)-binding" evidence="9">
    <location>
        <begin position="10"/>
        <end position="330"/>
    </location>
</feature>
<keyword evidence="5" id="KW-0560">Oxidoreductase</keyword>
<dbReference type="SUPFAM" id="SSF51905">
    <property type="entry name" value="FAD/NAD(P)-binding domain"/>
    <property type="match status" value="1"/>
</dbReference>
<keyword evidence="4" id="KW-0274">FAD</keyword>
<dbReference type="Proteomes" id="UP000305848">
    <property type="component" value="Unassembled WGS sequence"/>
</dbReference>
<evidence type="ECO:0000313" key="10">
    <source>
        <dbReference type="EMBL" id="TKK65839.1"/>
    </source>
</evidence>
<gene>
    <name evidence="10" type="ORF">FC093_18985</name>
</gene>
<feature type="transmembrane region" description="Helical" evidence="8">
    <location>
        <begin position="374"/>
        <end position="394"/>
    </location>
</feature>
<evidence type="ECO:0000256" key="5">
    <source>
        <dbReference type="ARBA" id="ARBA00023002"/>
    </source>
</evidence>
<dbReference type="OrthoDB" id="9781621at2"/>
<dbReference type="GO" id="GO:0050136">
    <property type="term" value="F:NADH dehydrogenase (quinone) (non-electrogenic) activity"/>
    <property type="evidence" value="ECO:0007669"/>
    <property type="project" value="UniProtKB-EC"/>
</dbReference>
<proteinExistence type="inferred from homology"/>
<dbReference type="EC" id="1.6.5.9" evidence="2"/>
<dbReference type="Gene3D" id="3.50.50.100">
    <property type="match status" value="1"/>
</dbReference>
<dbReference type="InterPro" id="IPR023753">
    <property type="entry name" value="FAD/NAD-binding_dom"/>
</dbReference>
<dbReference type="AlphaFoldDB" id="A0A4U3KVH8"/>
<evidence type="ECO:0000256" key="6">
    <source>
        <dbReference type="ARBA" id="ARBA00023027"/>
    </source>
</evidence>
<organism evidence="10 11">
    <name type="scientific">Ilyomonas limi</name>
    <dbReference type="NCBI Taxonomy" id="2575867"/>
    <lineage>
        <taxon>Bacteria</taxon>
        <taxon>Pseudomonadati</taxon>
        <taxon>Bacteroidota</taxon>
        <taxon>Chitinophagia</taxon>
        <taxon>Chitinophagales</taxon>
        <taxon>Chitinophagaceae</taxon>
        <taxon>Ilyomonas</taxon>
    </lineage>
</organism>
<comment type="caution">
    <text evidence="10">The sequence shown here is derived from an EMBL/GenBank/DDBJ whole genome shotgun (WGS) entry which is preliminary data.</text>
</comment>
<evidence type="ECO:0000256" key="2">
    <source>
        <dbReference type="ARBA" id="ARBA00012637"/>
    </source>
</evidence>
<reference evidence="10 11" key="1">
    <citation type="submission" date="2019-05" db="EMBL/GenBank/DDBJ databases">
        <title>Panacibacter sp. strain 17mud1-8 Genome sequencing and assembly.</title>
        <authorList>
            <person name="Chhetri G."/>
        </authorList>
    </citation>
    <scope>NUCLEOTIDE SEQUENCE [LARGE SCALE GENOMIC DNA]</scope>
    <source>
        <strain evidence="10 11">17mud1-8</strain>
    </source>
</reference>
<evidence type="ECO:0000256" key="3">
    <source>
        <dbReference type="ARBA" id="ARBA00022630"/>
    </source>
</evidence>
<evidence type="ECO:0000256" key="4">
    <source>
        <dbReference type="ARBA" id="ARBA00022827"/>
    </source>
</evidence>
<evidence type="ECO:0000256" key="8">
    <source>
        <dbReference type="SAM" id="Phobius"/>
    </source>
</evidence>
<dbReference type="PANTHER" id="PTHR43706:SF47">
    <property type="entry name" value="EXTERNAL NADH-UBIQUINONE OXIDOREDUCTASE 1, MITOCHONDRIAL-RELATED"/>
    <property type="match status" value="1"/>
</dbReference>
<dbReference type="RefSeq" id="WP_137263390.1">
    <property type="nucleotide sequence ID" value="NZ_SZQL01000018.1"/>
</dbReference>
<keyword evidence="8" id="KW-0812">Transmembrane</keyword>
<evidence type="ECO:0000256" key="1">
    <source>
        <dbReference type="ARBA" id="ARBA00005272"/>
    </source>
</evidence>
<keyword evidence="8" id="KW-0472">Membrane</keyword>
<comment type="catalytic activity">
    <reaction evidence="7">
        <text>a quinone + NADH + H(+) = a quinol + NAD(+)</text>
        <dbReference type="Rhea" id="RHEA:46160"/>
        <dbReference type="ChEBI" id="CHEBI:15378"/>
        <dbReference type="ChEBI" id="CHEBI:24646"/>
        <dbReference type="ChEBI" id="CHEBI:57540"/>
        <dbReference type="ChEBI" id="CHEBI:57945"/>
        <dbReference type="ChEBI" id="CHEBI:132124"/>
        <dbReference type="EC" id="1.6.5.9"/>
    </reaction>
</comment>